<dbReference type="AlphaFoldDB" id="A0A9W9RCY3"/>
<name>A0A9W9RCY3_PENBR</name>
<evidence type="ECO:0000256" key="3">
    <source>
        <dbReference type="PIRSR" id="PIRSR001365-2"/>
    </source>
</evidence>
<dbReference type="Proteomes" id="UP001148299">
    <property type="component" value="Unassembled WGS sequence"/>
</dbReference>
<evidence type="ECO:0000313" key="5">
    <source>
        <dbReference type="Proteomes" id="UP001148299"/>
    </source>
</evidence>
<dbReference type="Pfam" id="PF00701">
    <property type="entry name" value="DHDPS"/>
    <property type="match status" value="1"/>
</dbReference>
<keyword evidence="1" id="KW-0456">Lyase</keyword>
<evidence type="ECO:0000256" key="2">
    <source>
        <dbReference type="PIRSR" id="PIRSR001365-1"/>
    </source>
</evidence>
<reference evidence="4" key="2">
    <citation type="journal article" date="2023" name="IMA Fungus">
        <title>Comparative genomic study of the Penicillium genus elucidates a diverse pangenome and 15 lateral gene transfer events.</title>
        <authorList>
            <person name="Petersen C."/>
            <person name="Sorensen T."/>
            <person name="Nielsen M.R."/>
            <person name="Sondergaard T.E."/>
            <person name="Sorensen J.L."/>
            <person name="Fitzpatrick D.A."/>
            <person name="Frisvad J.C."/>
            <person name="Nielsen K.L."/>
        </authorList>
    </citation>
    <scope>NUCLEOTIDE SEQUENCE</scope>
    <source>
        <strain evidence="4">IBT 35675</strain>
    </source>
</reference>
<sequence>MSSVRELSGLLVALITPFTEDGLQINKESLKEQVDRLIKAGVHGLVPAGGTGECMALDLGERKALTELVIQYTAGRIPVVPGVGCVTTKNTVELAKHAAQAGADAVMVVPTYYEPCSIDHLHQHLLEVYQAARIPIVFYNVPGVTGLALSPEQLDGLSKCGVKYIKDTSGNAPALTDLLFRRENITAFNGWDTMTFFALAAGAKGAVWGAPNIIPELCVELWNTLAVKKNLDEAKLLWQKILPICQALESTNYVCAVKSAVQLQGYETGPLRKPFAHITGEEKQQIVKALSAAGVKTIK</sequence>
<dbReference type="InterPro" id="IPR013785">
    <property type="entry name" value="Aldolase_TIM"/>
</dbReference>
<dbReference type="CDD" id="cd00408">
    <property type="entry name" value="DHDPS-like"/>
    <property type="match status" value="1"/>
</dbReference>
<proteinExistence type="inferred from homology"/>
<dbReference type="PANTHER" id="PTHR42849">
    <property type="entry name" value="N-ACETYLNEURAMINATE LYASE"/>
    <property type="match status" value="1"/>
</dbReference>
<comment type="caution">
    <text evidence="4">The sequence shown here is derived from an EMBL/GenBank/DDBJ whole genome shotgun (WGS) entry which is preliminary data.</text>
</comment>
<evidence type="ECO:0008006" key="6">
    <source>
        <dbReference type="Google" id="ProtNLM"/>
    </source>
</evidence>
<dbReference type="Gene3D" id="3.20.20.70">
    <property type="entry name" value="Aldolase class I"/>
    <property type="match status" value="1"/>
</dbReference>
<comment type="similarity">
    <text evidence="1">Belongs to the DapA family.</text>
</comment>
<feature type="binding site" evidence="3">
    <location>
        <position position="207"/>
    </location>
    <ligand>
        <name>pyruvate</name>
        <dbReference type="ChEBI" id="CHEBI:15361"/>
    </ligand>
</feature>
<dbReference type="EMBL" id="JAPZBR010000003">
    <property type="protein sequence ID" value="KAJ5357871.1"/>
    <property type="molecule type" value="Genomic_DNA"/>
</dbReference>
<organism evidence="4 5">
    <name type="scientific">Penicillium brevicompactum</name>
    <dbReference type="NCBI Taxonomy" id="5074"/>
    <lineage>
        <taxon>Eukaryota</taxon>
        <taxon>Fungi</taxon>
        <taxon>Dikarya</taxon>
        <taxon>Ascomycota</taxon>
        <taxon>Pezizomycotina</taxon>
        <taxon>Eurotiomycetes</taxon>
        <taxon>Eurotiomycetidae</taxon>
        <taxon>Eurotiales</taxon>
        <taxon>Aspergillaceae</taxon>
        <taxon>Penicillium</taxon>
    </lineage>
</organism>
<dbReference type="PRINTS" id="PR00146">
    <property type="entry name" value="DHPICSNTHASE"/>
</dbReference>
<dbReference type="GO" id="GO:0005829">
    <property type="term" value="C:cytosol"/>
    <property type="evidence" value="ECO:0007669"/>
    <property type="project" value="TreeGrafter"/>
</dbReference>
<dbReference type="InterPro" id="IPR002220">
    <property type="entry name" value="DapA-like"/>
</dbReference>
<dbReference type="PANTHER" id="PTHR42849:SF1">
    <property type="entry name" value="N-ACETYLNEURAMINATE LYASE"/>
    <property type="match status" value="1"/>
</dbReference>
<dbReference type="GO" id="GO:0008747">
    <property type="term" value="F:N-acetylneuraminate lyase activity"/>
    <property type="evidence" value="ECO:0007669"/>
    <property type="project" value="TreeGrafter"/>
</dbReference>
<feature type="binding site" evidence="3">
    <location>
        <position position="51"/>
    </location>
    <ligand>
        <name>pyruvate</name>
        <dbReference type="ChEBI" id="CHEBI:15361"/>
    </ligand>
</feature>
<reference evidence="4" key="1">
    <citation type="submission" date="2022-12" db="EMBL/GenBank/DDBJ databases">
        <authorList>
            <person name="Petersen C."/>
        </authorList>
    </citation>
    <scope>NUCLEOTIDE SEQUENCE</scope>
    <source>
        <strain evidence="4">IBT 35675</strain>
    </source>
</reference>
<feature type="active site" description="Schiff-base intermediate with substrate" evidence="2">
    <location>
        <position position="166"/>
    </location>
</feature>
<keyword evidence="5" id="KW-1185">Reference proteome</keyword>
<evidence type="ECO:0000313" key="4">
    <source>
        <dbReference type="EMBL" id="KAJ5357871.1"/>
    </source>
</evidence>
<protein>
    <recommendedName>
        <fullName evidence="6">4-hydroxy-tetrahydrodipicolinate synthase</fullName>
    </recommendedName>
</protein>
<dbReference type="SMART" id="SM01130">
    <property type="entry name" value="DHDPS"/>
    <property type="match status" value="1"/>
</dbReference>
<accession>A0A9W9RCY3</accession>
<dbReference type="GO" id="GO:0019262">
    <property type="term" value="P:N-acetylneuraminate catabolic process"/>
    <property type="evidence" value="ECO:0007669"/>
    <property type="project" value="TreeGrafter"/>
</dbReference>
<dbReference type="PIRSF" id="PIRSF001365">
    <property type="entry name" value="DHDPS"/>
    <property type="match status" value="1"/>
</dbReference>
<gene>
    <name evidence="4" type="ORF">N7541_005029</name>
</gene>
<feature type="active site" description="Proton donor/acceptor" evidence="2">
    <location>
        <position position="139"/>
    </location>
</feature>
<dbReference type="SUPFAM" id="SSF51569">
    <property type="entry name" value="Aldolase"/>
    <property type="match status" value="1"/>
</dbReference>
<evidence type="ECO:0000256" key="1">
    <source>
        <dbReference type="PIRNR" id="PIRNR001365"/>
    </source>
</evidence>